<name>A0A2Z7BXB6_9LAMI</name>
<sequence>MAASFFVNAMQFEFAYVLAMENSGMVCMFKTLEDTWLKGFLEVSNSVYEGAMLEFFANAKVIAGTVISFIANRKLAITKDVFAKVFGLPSEGLVGFLDIPTKTMVEMRRKFSGSEVSFKAPNKNKEMKMEYRLLHDIVCQSWLAAVEKPKKKKDKVVRMEKKRKVAVQQPVEARAKLLQRSPRLRPAQTWIHACAYHKEAPIQEDKEGDPQTESQPGPIPEIPAGGDKGSTAGGPEATMEMTPELSVRRLPTQHQISERIGNQSIRIPNPQQKGTLKRLVGLLRMWRIQRWSIRLQRGEFGSVDGQQVLEQPAPEEEDQPEKSPTHSDSSYGSSAAFSVNNEDSVDSLGPYPSSSADPSLSLSPSLNLGPNPSNLQMVVYTENREENNRPAHKDDEGSSQAGPQQVFMPILSSRSRKSHSFTGFEGVYHGFKGTIHAKVISLDSKVEELLNIQTFMKHEFSVYKRAFYEKMVMVSANVASSQTSLETSLVRQFTEHQL</sequence>
<organism evidence="2 3">
    <name type="scientific">Dorcoceras hygrometricum</name>
    <dbReference type="NCBI Taxonomy" id="472368"/>
    <lineage>
        <taxon>Eukaryota</taxon>
        <taxon>Viridiplantae</taxon>
        <taxon>Streptophyta</taxon>
        <taxon>Embryophyta</taxon>
        <taxon>Tracheophyta</taxon>
        <taxon>Spermatophyta</taxon>
        <taxon>Magnoliopsida</taxon>
        <taxon>eudicotyledons</taxon>
        <taxon>Gunneridae</taxon>
        <taxon>Pentapetalae</taxon>
        <taxon>asterids</taxon>
        <taxon>lamiids</taxon>
        <taxon>Lamiales</taxon>
        <taxon>Gesneriaceae</taxon>
        <taxon>Didymocarpoideae</taxon>
        <taxon>Trichosporeae</taxon>
        <taxon>Loxocarpinae</taxon>
        <taxon>Dorcoceras</taxon>
    </lineage>
</organism>
<dbReference type="OrthoDB" id="1751168at2759"/>
<evidence type="ECO:0000313" key="2">
    <source>
        <dbReference type="EMBL" id="KZV36887.1"/>
    </source>
</evidence>
<feature type="region of interest" description="Disordered" evidence="1">
    <location>
        <begin position="384"/>
        <end position="403"/>
    </location>
</feature>
<evidence type="ECO:0000256" key="1">
    <source>
        <dbReference type="SAM" id="MobiDB-lite"/>
    </source>
</evidence>
<evidence type="ECO:0000313" key="3">
    <source>
        <dbReference type="Proteomes" id="UP000250235"/>
    </source>
</evidence>
<feature type="compositionally biased region" description="Low complexity" evidence="1">
    <location>
        <begin position="352"/>
        <end position="374"/>
    </location>
</feature>
<feature type="region of interest" description="Disordered" evidence="1">
    <location>
        <begin position="311"/>
        <end position="374"/>
    </location>
</feature>
<feature type="compositionally biased region" description="Low complexity" evidence="1">
    <location>
        <begin position="327"/>
        <end position="338"/>
    </location>
</feature>
<dbReference type="Proteomes" id="UP000250235">
    <property type="component" value="Unassembled WGS sequence"/>
</dbReference>
<dbReference type="EMBL" id="KV003190">
    <property type="protein sequence ID" value="KZV36887.1"/>
    <property type="molecule type" value="Genomic_DNA"/>
</dbReference>
<gene>
    <name evidence="2" type="ORF">F511_24551</name>
</gene>
<protein>
    <submittedName>
        <fullName evidence="2">Uncharacterized protein</fullName>
    </submittedName>
</protein>
<keyword evidence="3" id="KW-1185">Reference proteome</keyword>
<proteinExistence type="predicted"/>
<feature type="compositionally biased region" description="Basic and acidic residues" evidence="1">
    <location>
        <begin position="384"/>
        <end position="396"/>
    </location>
</feature>
<feature type="region of interest" description="Disordered" evidence="1">
    <location>
        <begin position="201"/>
        <end position="246"/>
    </location>
</feature>
<reference evidence="2 3" key="1">
    <citation type="journal article" date="2015" name="Proc. Natl. Acad. Sci. U.S.A.">
        <title>The resurrection genome of Boea hygrometrica: A blueprint for survival of dehydration.</title>
        <authorList>
            <person name="Xiao L."/>
            <person name="Yang G."/>
            <person name="Zhang L."/>
            <person name="Yang X."/>
            <person name="Zhao S."/>
            <person name="Ji Z."/>
            <person name="Zhou Q."/>
            <person name="Hu M."/>
            <person name="Wang Y."/>
            <person name="Chen M."/>
            <person name="Xu Y."/>
            <person name="Jin H."/>
            <person name="Xiao X."/>
            <person name="Hu G."/>
            <person name="Bao F."/>
            <person name="Hu Y."/>
            <person name="Wan P."/>
            <person name="Li L."/>
            <person name="Deng X."/>
            <person name="Kuang T."/>
            <person name="Xiang C."/>
            <person name="Zhu J.K."/>
            <person name="Oliver M.J."/>
            <person name="He Y."/>
        </authorList>
    </citation>
    <scope>NUCLEOTIDE SEQUENCE [LARGE SCALE GENOMIC DNA]</scope>
    <source>
        <strain evidence="3">cv. XS01</strain>
    </source>
</reference>
<accession>A0A2Z7BXB6</accession>
<dbReference type="AlphaFoldDB" id="A0A2Z7BXB6"/>